<dbReference type="InterPro" id="IPR025333">
    <property type="entry name" value="DUF4239"/>
</dbReference>
<feature type="transmembrane region" description="Helical" evidence="1">
    <location>
        <begin position="178"/>
        <end position="201"/>
    </location>
</feature>
<feature type="transmembrane region" description="Helical" evidence="1">
    <location>
        <begin position="207"/>
        <end position="227"/>
    </location>
</feature>
<sequence length="268" mass="27985">MTVWSTAAILLATAAVAFGLCLLTRRLVRGVAFDTGPWTATLSYVATAYGIVLGFSIVFLFGEFSAARNAIGDEATSIGTAFDEAQLFPDSQAAIQHSLICYARAVPEYDWPALQDGGSSPVVDAAYSDLFVTLGESTEPTGGTFQPATATNLLAQLGNISTARETRLVAAEIQTPPLLWVLLIFGGALILVLLFIVTLPARSVPQAVLVAVSAVFTLVMLLIVIALSTPFSPGAGRLSPTLIEQTTDSMEATAPDLAALPCGTETDS</sequence>
<evidence type="ECO:0000256" key="1">
    <source>
        <dbReference type="SAM" id="Phobius"/>
    </source>
</evidence>
<dbReference type="EMBL" id="PVTX01000003">
    <property type="protein sequence ID" value="PRZ08131.1"/>
    <property type="molecule type" value="Genomic_DNA"/>
</dbReference>
<keyword evidence="3" id="KW-1185">Reference proteome</keyword>
<comment type="caution">
    <text evidence="2">The sequence shown here is derived from an EMBL/GenBank/DDBJ whole genome shotgun (WGS) entry which is preliminary data.</text>
</comment>
<dbReference type="Pfam" id="PF14023">
    <property type="entry name" value="Bestrophin-like"/>
    <property type="match status" value="1"/>
</dbReference>
<name>A0ABX5EFK1_9MICO</name>
<reference evidence="2 3" key="1">
    <citation type="submission" date="2018-03" db="EMBL/GenBank/DDBJ databases">
        <title>Comparative analysis of microorganisms from saline springs in Andes Mountain Range, Colombia.</title>
        <authorList>
            <person name="Rubin E."/>
        </authorList>
    </citation>
    <scope>NUCLEOTIDE SEQUENCE [LARGE SCALE GENOMIC DNA]</scope>
    <source>
        <strain evidence="2 3">CG 23</strain>
    </source>
</reference>
<organism evidence="2 3">
    <name type="scientific">Isoptericola halotolerans</name>
    <dbReference type="NCBI Taxonomy" id="300560"/>
    <lineage>
        <taxon>Bacteria</taxon>
        <taxon>Bacillati</taxon>
        <taxon>Actinomycetota</taxon>
        <taxon>Actinomycetes</taxon>
        <taxon>Micrococcales</taxon>
        <taxon>Promicromonosporaceae</taxon>
        <taxon>Isoptericola</taxon>
    </lineage>
</organism>
<keyword evidence="1" id="KW-0472">Membrane</keyword>
<keyword evidence="1" id="KW-0812">Transmembrane</keyword>
<evidence type="ECO:0000313" key="3">
    <source>
        <dbReference type="Proteomes" id="UP000239895"/>
    </source>
</evidence>
<proteinExistence type="predicted"/>
<keyword evidence="1" id="KW-1133">Transmembrane helix</keyword>
<dbReference type="RefSeq" id="WP_106266062.1">
    <property type="nucleotide sequence ID" value="NZ_PVTX01000003.1"/>
</dbReference>
<feature type="transmembrane region" description="Helical" evidence="1">
    <location>
        <begin position="41"/>
        <end position="61"/>
    </location>
</feature>
<dbReference type="Proteomes" id="UP000239895">
    <property type="component" value="Unassembled WGS sequence"/>
</dbReference>
<accession>A0ABX5EFK1</accession>
<gene>
    <name evidence="2" type="ORF">BCL65_10356</name>
</gene>
<evidence type="ECO:0000313" key="2">
    <source>
        <dbReference type="EMBL" id="PRZ08131.1"/>
    </source>
</evidence>
<protein>
    <submittedName>
        <fullName evidence="2">Uncharacterized protein DUF4239</fullName>
    </submittedName>
</protein>